<proteinExistence type="inferred from homology"/>
<dbReference type="PIRSF" id="PIRSF002756">
    <property type="entry name" value="PstS"/>
    <property type="match status" value="1"/>
</dbReference>
<evidence type="ECO:0000259" key="5">
    <source>
        <dbReference type="Pfam" id="PF12849"/>
    </source>
</evidence>
<dbReference type="GO" id="GO:0042301">
    <property type="term" value="F:phosphate ion binding"/>
    <property type="evidence" value="ECO:0007669"/>
    <property type="project" value="InterPro"/>
</dbReference>
<dbReference type="GO" id="GO:0035435">
    <property type="term" value="P:phosphate ion transmembrane transport"/>
    <property type="evidence" value="ECO:0007669"/>
    <property type="project" value="InterPro"/>
</dbReference>
<evidence type="ECO:0000256" key="2">
    <source>
        <dbReference type="ARBA" id="ARBA00022448"/>
    </source>
</evidence>
<dbReference type="KEGG" id="mabb:MASS_0715"/>
<evidence type="ECO:0000313" key="7">
    <source>
        <dbReference type="Proteomes" id="UP000013961"/>
    </source>
</evidence>
<dbReference type="GO" id="GO:0043190">
    <property type="term" value="C:ATP-binding cassette (ABC) transporter complex"/>
    <property type="evidence" value="ECO:0007669"/>
    <property type="project" value="InterPro"/>
</dbReference>
<evidence type="ECO:0000256" key="3">
    <source>
        <dbReference type="ARBA" id="ARBA00022592"/>
    </source>
</evidence>
<dbReference type="PANTHER" id="PTHR42996:SF1">
    <property type="entry name" value="PHOSPHATE-BINDING PROTEIN PSTS"/>
    <property type="match status" value="1"/>
</dbReference>
<dbReference type="InterPro" id="IPR050962">
    <property type="entry name" value="Phosphate-bind_PstS"/>
</dbReference>
<dbReference type="CDD" id="cd13565">
    <property type="entry name" value="PBP2_PstS"/>
    <property type="match status" value="1"/>
</dbReference>
<keyword evidence="3" id="KW-0592">Phosphate transport</keyword>
<sequence>MPPTVAPDRAFTCDNDRTVKSVSSLSVHLRAGARPSTAFSFRGARRRSIPVVVHHTCEKARAVNLKAVNLKSTGTTIFAAAAAVALSASLAACGSDNTTGASSSSAVSASGDCAGKTKLSAEGSSAQKNAFDIFANEYSTACPGKSINYNPTGSGKGRDNFIAGQVDIGGSDSALSEEEAGKAKERCGGNEAWNLPVVFGPIALAYNLPGVDKLVLNADTAAKIFTGVITAWNDPAIAALNPGATLPDTKVTPVYRKDKSGTSENFGKYLTTAAPESWTKGSSGSWEGGAGESAEKSSGVAEKVKALPGAITYVEKGYADDVKLPYVQIDSGAGAVALTPETAAASVETAKFAGEGNDLKLDLASIYGTKTAGAYPIVLATYEIVCSKGYKDADVASAVKSFLTVAVNQGQKGLADVGYAPLPTQFKSRLETAIKALS</sequence>
<feature type="domain" description="PBP" evidence="5">
    <location>
        <begin position="115"/>
        <end position="405"/>
    </location>
</feature>
<dbReference type="Gene3D" id="3.40.190.10">
    <property type="entry name" value="Periplasmic binding protein-like II"/>
    <property type="match status" value="2"/>
</dbReference>
<evidence type="ECO:0000313" key="6">
    <source>
        <dbReference type="EMBL" id="AGM27317.1"/>
    </source>
</evidence>
<name>A0AB33A6A3_9MYCO</name>
<evidence type="ECO:0000256" key="4">
    <source>
        <dbReference type="PIRSR" id="PIRSR002756-1"/>
    </source>
</evidence>
<protein>
    <submittedName>
        <fullName evidence="6">Phosphate-binding protein pstS 3</fullName>
    </submittedName>
</protein>
<feature type="binding site" evidence="4">
    <location>
        <begin position="124"/>
        <end position="126"/>
    </location>
    <ligand>
        <name>phosphate</name>
        <dbReference type="ChEBI" id="CHEBI:43474"/>
    </ligand>
</feature>
<reference evidence="6 7" key="1">
    <citation type="journal article" date="2013" name="Genome Announc.">
        <title>Complete Genome Sequence of Mycobacterium massiliense Clinical Strain Asan 50594, Belonging to the Type II Genotype.</title>
        <authorList>
            <person name="Kim B.J."/>
            <person name="Kim B.R."/>
            <person name="Hong S.H."/>
            <person name="Seok S.H."/>
            <person name="Kook Y.H."/>
            <person name="Kim B.J."/>
        </authorList>
    </citation>
    <scope>NUCLEOTIDE SEQUENCE [LARGE SCALE GENOMIC DNA]</scope>
    <source>
        <strain evidence="6 7">50594</strain>
    </source>
</reference>
<dbReference type="Pfam" id="PF12849">
    <property type="entry name" value="PBP_like_2"/>
    <property type="match status" value="1"/>
</dbReference>
<evidence type="ECO:0000256" key="1">
    <source>
        <dbReference type="ARBA" id="ARBA00008725"/>
    </source>
</evidence>
<feature type="binding site" evidence="4">
    <location>
        <begin position="260"/>
        <end position="262"/>
    </location>
    <ligand>
        <name>phosphate</name>
        <dbReference type="ChEBI" id="CHEBI:43474"/>
    </ligand>
</feature>
<organism evidence="6 7">
    <name type="scientific">Mycobacteroides abscessus subsp. bolletii 50594</name>
    <dbReference type="NCBI Taxonomy" id="1303024"/>
    <lineage>
        <taxon>Bacteria</taxon>
        <taxon>Bacillati</taxon>
        <taxon>Actinomycetota</taxon>
        <taxon>Actinomycetes</taxon>
        <taxon>Mycobacteriales</taxon>
        <taxon>Mycobacteriaceae</taxon>
        <taxon>Mycobacteroides</taxon>
        <taxon>Mycobacteroides abscessus</taxon>
    </lineage>
</organism>
<dbReference type="SUPFAM" id="SSF53850">
    <property type="entry name" value="Periplasmic binding protein-like II"/>
    <property type="match status" value="1"/>
</dbReference>
<feature type="binding site" evidence="4">
    <location>
        <position position="172"/>
    </location>
    <ligand>
        <name>phosphate</name>
        <dbReference type="ChEBI" id="CHEBI:43474"/>
    </ligand>
</feature>
<dbReference type="AlphaFoldDB" id="A0AB33A6A3"/>
<dbReference type="NCBIfam" id="TIGR00975">
    <property type="entry name" value="3a0107s03"/>
    <property type="match status" value="1"/>
</dbReference>
<feature type="binding site" evidence="4">
    <location>
        <position position="154"/>
    </location>
    <ligand>
        <name>phosphate</name>
        <dbReference type="ChEBI" id="CHEBI:43474"/>
    </ligand>
</feature>
<dbReference type="Proteomes" id="UP000013961">
    <property type="component" value="Chromosome"/>
</dbReference>
<keyword evidence="2" id="KW-0813">Transport</keyword>
<accession>A0AB33A6A3</accession>
<gene>
    <name evidence="6" type="ORF">MASS_0715</name>
</gene>
<dbReference type="PANTHER" id="PTHR42996">
    <property type="entry name" value="PHOSPHATE-BINDING PROTEIN PSTS"/>
    <property type="match status" value="1"/>
</dbReference>
<dbReference type="EMBL" id="CP004374">
    <property type="protein sequence ID" value="AGM27317.1"/>
    <property type="molecule type" value="Genomic_DNA"/>
</dbReference>
<dbReference type="InterPro" id="IPR024370">
    <property type="entry name" value="PBP_domain"/>
</dbReference>
<comment type="similarity">
    <text evidence="1">Belongs to the PstS family.</text>
</comment>
<dbReference type="InterPro" id="IPR005673">
    <property type="entry name" value="ABC_phos-bd_PstS"/>
</dbReference>